<evidence type="ECO:0000313" key="1">
    <source>
        <dbReference type="EMBL" id="KAJ3559581.1"/>
    </source>
</evidence>
<protein>
    <submittedName>
        <fullName evidence="1">Uncharacterized protein</fullName>
    </submittedName>
</protein>
<dbReference type="EMBL" id="JANHOG010000018">
    <property type="protein sequence ID" value="KAJ3559581.1"/>
    <property type="molecule type" value="Genomic_DNA"/>
</dbReference>
<proteinExistence type="predicted"/>
<name>A0ACC1TEZ8_9APHY</name>
<accession>A0ACC1TEZ8</accession>
<comment type="caution">
    <text evidence="1">The sequence shown here is derived from an EMBL/GenBank/DDBJ whole genome shotgun (WGS) entry which is preliminary data.</text>
</comment>
<dbReference type="Proteomes" id="UP001148662">
    <property type="component" value="Unassembled WGS sequence"/>
</dbReference>
<organism evidence="1 2">
    <name type="scientific">Phlebia brevispora</name>
    <dbReference type="NCBI Taxonomy" id="194682"/>
    <lineage>
        <taxon>Eukaryota</taxon>
        <taxon>Fungi</taxon>
        <taxon>Dikarya</taxon>
        <taxon>Basidiomycota</taxon>
        <taxon>Agaricomycotina</taxon>
        <taxon>Agaricomycetes</taxon>
        <taxon>Polyporales</taxon>
        <taxon>Meruliaceae</taxon>
        <taxon>Phlebia</taxon>
    </lineage>
</organism>
<gene>
    <name evidence="1" type="ORF">NM688_g252</name>
</gene>
<reference evidence="1" key="1">
    <citation type="submission" date="2022-07" db="EMBL/GenBank/DDBJ databases">
        <title>Genome Sequence of Phlebia brevispora.</title>
        <authorList>
            <person name="Buettner E."/>
        </authorList>
    </citation>
    <scope>NUCLEOTIDE SEQUENCE</scope>
    <source>
        <strain evidence="1">MPL23</strain>
    </source>
</reference>
<sequence>MSSLELYIMTATKKLRKEPFIFSRQEDDDPVSVDSPPDELVFRSTQLIYEDDTCVYRGVLTGRGSQEIKAICKLGLKAYPGSDVLEAYQHETEVYQTNLRDMQGHFIPKFYGMYVGTVFRYPAACIIVEDCGRSLPSFGSLSYEWRARAIEVLMAIHARGLQHNDFRPCNVVVDDVKDPKRLVVIDFEHATPHECKRAMDIAYFQLPPFPKDFGCRELYSVAKTTCVWTPGDVEIFGTSVGVGACASPDELLAAAPHFEPCYTYEEALKCANNVIHRYFARWGDRREYVLGKTYKALIPAM</sequence>
<keyword evidence="2" id="KW-1185">Reference proteome</keyword>
<evidence type="ECO:0000313" key="2">
    <source>
        <dbReference type="Proteomes" id="UP001148662"/>
    </source>
</evidence>